<reference evidence="1 2" key="1">
    <citation type="submission" date="2024-04" db="EMBL/GenBank/DDBJ databases">
        <title>Human intestinal bacterial collection.</title>
        <authorList>
            <person name="Pauvert C."/>
            <person name="Hitch T.C.A."/>
            <person name="Clavel T."/>
        </authorList>
    </citation>
    <scope>NUCLEOTIDE SEQUENCE [LARGE SCALE GENOMIC DNA]</scope>
    <source>
        <strain evidence="1 2">CLA-AA-H174</strain>
    </source>
</reference>
<dbReference type="Proteomes" id="UP001465717">
    <property type="component" value="Unassembled WGS sequence"/>
</dbReference>
<accession>A0ABV1FZJ9</accession>
<evidence type="ECO:0000313" key="1">
    <source>
        <dbReference type="EMBL" id="MEQ2508585.1"/>
    </source>
</evidence>
<comment type="caution">
    <text evidence="1">The sequence shown here is derived from an EMBL/GenBank/DDBJ whole genome shotgun (WGS) entry which is preliminary data.</text>
</comment>
<proteinExistence type="predicted"/>
<keyword evidence="2" id="KW-1185">Reference proteome</keyword>
<organism evidence="1 2">
    <name type="scientific">Segatella sinensis</name>
    <dbReference type="NCBI Taxonomy" id="3085167"/>
    <lineage>
        <taxon>Bacteria</taxon>
        <taxon>Pseudomonadati</taxon>
        <taxon>Bacteroidota</taxon>
        <taxon>Bacteroidia</taxon>
        <taxon>Bacteroidales</taxon>
        <taxon>Prevotellaceae</taxon>
        <taxon>Segatella</taxon>
    </lineage>
</organism>
<protein>
    <recommendedName>
        <fullName evidence="3">YbjN domain-containing protein</fullName>
    </recommendedName>
</protein>
<name>A0ABV1FZJ9_9BACT</name>
<gene>
    <name evidence="1" type="ORF">AAAT87_09890</name>
</gene>
<dbReference type="EMBL" id="JBBNGE010000032">
    <property type="protein sequence ID" value="MEQ2508585.1"/>
    <property type="molecule type" value="Genomic_DNA"/>
</dbReference>
<sequence length="136" mass="15651">MNEIARKIRDYLLQENYNLIESNDENSIIRYQDQVISISSENTATGFCNICLPIITNSQSLGNTKLLRLCNAITSRQKVVKAFLMEDCILLTYEFNWKEMEELHYHLKIGIEQVAASKKSIEDAVGLYPSIQYVKP</sequence>
<evidence type="ECO:0008006" key="3">
    <source>
        <dbReference type="Google" id="ProtNLM"/>
    </source>
</evidence>
<dbReference type="RefSeq" id="WP_349226314.1">
    <property type="nucleotide sequence ID" value="NZ_JBBNFG020000004.1"/>
</dbReference>
<evidence type="ECO:0000313" key="2">
    <source>
        <dbReference type="Proteomes" id="UP001465717"/>
    </source>
</evidence>